<dbReference type="RefSeq" id="WP_210791899.1">
    <property type="nucleotide sequence ID" value="NZ_JAGPXB010000026.1"/>
</dbReference>
<reference evidence="2 3" key="1">
    <citation type="submission" date="2021-04" db="EMBL/GenBank/DDBJ databases">
        <title>Description of novel Flavobacterium sp. F-328.</title>
        <authorList>
            <person name="Saticioglu I.B."/>
        </authorList>
    </citation>
    <scope>NUCLEOTIDE SEQUENCE [LARGE SCALE GENOMIC DNA]</scope>
    <source>
        <strain evidence="2 3">F-328</strain>
    </source>
</reference>
<feature type="signal peptide" evidence="1">
    <location>
        <begin position="1"/>
        <end position="17"/>
    </location>
</feature>
<evidence type="ECO:0000313" key="3">
    <source>
        <dbReference type="Proteomes" id="UP000679008"/>
    </source>
</evidence>
<keyword evidence="1" id="KW-0732">Signal</keyword>
<gene>
    <name evidence="2" type="ORF">KBJ98_15050</name>
</gene>
<protein>
    <submittedName>
        <fullName evidence="2">Uncharacterized protein</fullName>
    </submittedName>
</protein>
<organism evidence="2 3">
    <name type="scientific">Flavobacterium erciyesense</name>
    <dbReference type="NCBI Taxonomy" id="2825842"/>
    <lineage>
        <taxon>Bacteria</taxon>
        <taxon>Pseudomonadati</taxon>
        <taxon>Bacteroidota</taxon>
        <taxon>Flavobacteriia</taxon>
        <taxon>Flavobacteriales</taxon>
        <taxon>Flavobacteriaceae</taxon>
        <taxon>Flavobacterium</taxon>
    </lineage>
</organism>
<sequence>MKKLILFALLISLKVFATEQIPDILIYNGKKYEWRSFNPGRDYIKKFNFKVPEDAIETTANYGFYTFTYTIENDSLYLTDITILVEKERGLDSRSVFKEFFKDKEKIVMEYTKIQTFPYGKQIEVTKSNWTDIHFTNYLVFEFKNGRVEKNYDLNYQRFLKLKKNLFLKFKQTEEYTKSKVTEIENLENFNDFRPEKFSMEDYLEFKILGLINTLKE</sequence>
<proteinExistence type="predicted"/>
<evidence type="ECO:0000256" key="1">
    <source>
        <dbReference type="SAM" id="SignalP"/>
    </source>
</evidence>
<dbReference type="Proteomes" id="UP000679008">
    <property type="component" value="Unassembled WGS sequence"/>
</dbReference>
<name>A0ABS5D7L2_9FLAO</name>
<evidence type="ECO:0000313" key="2">
    <source>
        <dbReference type="EMBL" id="MBQ0910028.1"/>
    </source>
</evidence>
<dbReference type="EMBL" id="JAGPXB010000026">
    <property type="protein sequence ID" value="MBQ0910028.1"/>
    <property type="molecule type" value="Genomic_DNA"/>
</dbReference>
<accession>A0ABS5D7L2</accession>
<keyword evidence="3" id="KW-1185">Reference proteome</keyword>
<comment type="caution">
    <text evidence="2">The sequence shown here is derived from an EMBL/GenBank/DDBJ whole genome shotgun (WGS) entry which is preliminary data.</text>
</comment>
<feature type="chain" id="PRO_5046897910" evidence="1">
    <location>
        <begin position="18"/>
        <end position="217"/>
    </location>
</feature>